<dbReference type="Proteomes" id="UP000236291">
    <property type="component" value="Unassembled WGS sequence"/>
</dbReference>
<reference evidence="1 2" key="1">
    <citation type="journal article" date="2014" name="Am. J. Bot.">
        <title>Genome assembly and annotation for red clover (Trifolium pratense; Fabaceae).</title>
        <authorList>
            <person name="Istvanek J."/>
            <person name="Jaros M."/>
            <person name="Krenek A."/>
            <person name="Repkova J."/>
        </authorList>
    </citation>
    <scope>NUCLEOTIDE SEQUENCE [LARGE SCALE GENOMIC DNA]</scope>
    <source>
        <strain evidence="2">cv. Tatra</strain>
        <tissue evidence="1">Young leaves</tissue>
    </source>
</reference>
<organism evidence="1 2">
    <name type="scientific">Trifolium pratense</name>
    <name type="common">Red clover</name>
    <dbReference type="NCBI Taxonomy" id="57577"/>
    <lineage>
        <taxon>Eukaryota</taxon>
        <taxon>Viridiplantae</taxon>
        <taxon>Streptophyta</taxon>
        <taxon>Embryophyta</taxon>
        <taxon>Tracheophyta</taxon>
        <taxon>Spermatophyta</taxon>
        <taxon>Magnoliopsida</taxon>
        <taxon>eudicotyledons</taxon>
        <taxon>Gunneridae</taxon>
        <taxon>Pentapetalae</taxon>
        <taxon>rosids</taxon>
        <taxon>fabids</taxon>
        <taxon>Fabales</taxon>
        <taxon>Fabaceae</taxon>
        <taxon>Papilionoideae</taxon>
        <taxon>50 kb inversion clade</taxon>
        <taxon>NPAAA clade</taxon>
        <taxon>Hologalegina</taxon>
        <taxon>IRL clade</taxon>
        <taxon>Trifolieae</taxon>
        <taxon>Trifolium</taxon>
    </lineage>
</organism>
<proteinExistence type="predicted"/>
<dbReference type="AlphaFoldDB" id="A0A2K3KVP6"/>
<gene>
    <name evidence="1" type="ORF">L195_g057311</name>
</gene>
<evidence type="ECO:0000313" key="2">
    <source>
        <dbReference type="Proteomes" id="UP000236291"/>
    </source>
</evidence>
<feature type="non-terminal residue" evidence="1">
    <location>
        <position position="1"/>
    </location>
</feature>
<comment type="caution">
    <text evidence="1">The sequence shown here is derived from an EMBL/GenBank/DDBJ whole genome shotgun (WGS) entry which is preliminary data.</text>
</comment>
<sequence length="83" mass="9536">SRDYCAQFEFKPMMFHMLQTVGQFSGAAIDDLHLHLKQFLEVASNFKIPGVTDDAFRLRLLSCSLRYRAKSFLNSLESNFIAT</sequence>
<evidence type="ECO:0000313" key="1">
    <source>
        <dbReference type="EMBL" id="PNX70356.1"/>
    </source>
</evidence>
<name>A0A2K3KVP6_TRIPR</name>
<reference evidence="1 2" key="2">
    <citation type="journal article" date="2017" name="Front. Plant Sci.">
        <title>Gene Classification and Mining of Molecular Markers Useful in Red Clover (Trifolium pratense) Breeding.</title>
        <authorList>
            <person name="Istvanek J."/>
            <person name="Dluhosova J."/>
            <person name="Dluhos P."/>
            <person name="Patkova L."/>
            <person name="Nedelnik J."/>
            <person name="Repkova J."/>
        </authorList>
    </citation>
    <scope>NUCLEOTIDE SEQUENCE [LARGE SCALE GENOMIC DNA]</scope>
    <source>
        <strain evidence="2">cv. Tatra</strain>
        <tissue evidence="1">Young leaves</tissue>
    </source>
</reference>
<dbReference type="EMBL" id="ASHM01112850">
    <property type="protein sequence ID" value="PNX70356.1"/>
    <property type="molecule type" value="Genomic_DNA"/>
</dbReference>
<accession>A0A2K3KVP6</accession>
<protein>
    <submittedName>
        <fullName evidence="1">Uncharacterized protein</fullName>
    </submittedName>
</protein>